<keyword evidence="3" id="KW-1185">Reference proteome</keyword>
<dbReference type="Proteomes" id="UP000437017">
    <property type="component" value="Unassembled WGS sequence"/>
</dbReference>
<feature type="non-terminal residue" evidence="2">
    <location>
        <position position="412"/>
    </location>
</feature>
<reference evidence="2 3" key="1">
    <citation type="journal article" date="2019" name="PLoS ONE">
        <title>Genomic analyses reveal an absence of contemporary introgressive admixture between fin whales and blue whales, despite known hybrids.</title>
        <authorList>
            <person name="Westbury M.V."/>
            <person name="Petersen B."/>
            <person name="Lorenzen E.D."/>
        </authorList>
    </citation>
    <scope>NUCLEOTIDE SEQUENCE [LARGE SCALE GENOMIC DNA]</scope>
    <source>
        <strain evidence="2">FinWhale-01</strain>
    </source>
</reference>
<dbReference type="GO" id="GO:0000801">
    <property type="term" value="C:central element"/>
    <property type="evidence" value="ECO:0007669"/>
    <property type="project" value="TreeGrafter"/>
</dbReference>
<evidence type="ECO:0000313" key="3">
    <source>
        <dbReference type="Proteomes" id="UP000437017"/>
    </source>
</evidence>
<dbReference type="GO" id="GO:0048477">
    <property type="term" value="P:oogenesis"/>
    <property type="evidence" value="ECO:0007669"/>
    <property type="project" value="TreeGrafter"/>
</dbReference>
<dbReference type="PANTHER" id="PTHR35449:SF1">
    <property type="entry name" value="PROTEIN SIX6OS1"/>
    <property type="match status" value="1"/>
</dbReference>
<feature type="coiled-coil region" evidence="1">
    <location>
        <begin position="97"/>
        <end position="124"/>
    </location>
</feature>
<dbReference type="Pfam" id="PF15676">
    <property type="entry name" value="S6OS1"/>
    <property type="match status" value="3"/>
</dbReference>
<dbReference type="AlphaFoldDB" id="A0A6A1Q284"/>
<dbReference type="PANTHER" id="PTHR35449">
    <property type="entry name" value="PROTEIN SIX6OS1"/>
    <property type="match status" value="1"/>
</dbReference>
<evidence type="ECO:0008006" key="4">
    <source>
        <dbReference type="Google" id="ProtNLM"/>
    </source>
</evidence>
<comment type="caution">
    <text evidence="2">The sequence shown here is derived from an EMBL/GenBank/DDBJ whole genome shotgun (WGS) entry which is preliminary data.</text>
</comment>
<protein>
    <recommendedName>
        <fullName evidence="4">Protein SIX6OS1</fullName>
    </recommendedName>
</protein>
<keyword evidence="1" id="KW-0175">Coiled coil</keyword>
<dbReference type="GO" id="GO:0007283">
    <property type="term" value="P:spermatogenesis"/>
    <property type="evidence" value="ECO:0007669"/>
    <property type="project" value="TreeGrafter"/>
</dbReference>
<dbReference type="GO" id="GO:0010705">
    <property type="term" value="P:meiotic DNA double-strand break processing involved in reciprocal meiotic recombination"/>
    <property type="evidence" value="ECO:0007669"/>
    <property type="project" value="TreeGrafter"/>
</dbReference>
<dbReference type="EMBL" id="SGJD01001022">
    <property type="protein sequence ID" value="KAB0402278.1"/>
    <property type="molecule type" value="Genomic_DNA"/>
</dbReference>
<dbReference type="InterPro" id="IPR031380">
    <property type="entry name" value="SIX6OS1"/>
</dbReference>
<dbReference type="GO" id="GO:0007129">
    <property type="term" value="P:homologous chromosome pairing at meiosis"/>
    <property type="evidence" value="ECO:0007669"/>
    <property type="project" value="TreeGrafter"/>
</dbReference>
<evidence type="ECO:0000313" key="2">
    <source>
        <dbReference type="EMBL" id="KAB0402278.1"/>
    </source>
</evidence>
<sequence>MYHGYICQYKDVLKQYQQKYSETPLSHEYYEKKREHEEIQNRVLACTEQLKMNETIFMEFLDTLKHASKFSKRSYELKKEVDDVEIEINYLNQIARLYEMKNLSETLEEKNKNIEKRKESKERIFERDEQHVLMLNKTPQNGQLFLPYESQKLVKPIKMHPSEPRVKDKKEESSVKQSKLANIDFRQKESDIQVLNDSAVNNRSKCSHVTTFKSSQNFMQFRNNQVAINGWKREIQVTYAEHLGKPIESNSDEVEERAEIFPQTPEIPLFLRTPEAVRTPDSVEKLPKTPSFEINRNTATECQTQKESPGFSFLMSYTSRSPGLNLFDSSVFDSEISSHQYNEHYSAGNLNLLSSQQEIDLLSFIERYRIGYNSMYSIVILLRGPPATQIISFLLLPRLHGTCKAAMDKRHG</sequence>
<evidence type="ECO:0000256" key="1">
    <source>
        <dbReference type="SAM" id="Coils"/>
    </source>
</evidence>
<dbReference type="OrthoDB" id="8961345at2759"/>
<gene>
    <name evidence="2" type="ORF">E2I00_015994</name>
</gene>
<name>A0A6A1Q284_BALPH</name>
<proteinExistence type="predicted"/>
<accession>A0A6A1Q284</accession>
<organism evidence="2 3">
    <name type="scientific">Balaenoptera physalus</name>
    <name type="common">Fin whale</name>
    <name type="synonym">Balaena physalus</name>
    <dbReference type="NCBI Taxonomy" id="9770"/>
    <lineage>
        <taxon>Eukaryota</taxon>
        <taxon>Metazoa</taxon>
        <taxon>Chordata</taxon>
        <taxon>Craniata</taxon>
        <taxon>Vertebrata</taxon>
        <taxon>Euteleostomi</taxon>
        <taxon>Mammalia</taxon>
        <taxon>Eutheria</taxon>
        <taxon>Laurasiatheria</taxon>
        <taxon>Artiodactyla</taxon>
        <taxon>Whippomorpha</taxon>
        <taxon>Cetacea</taxon>
        <taxon>Mysticeti</taxon>
        <taxon>Balaenopteridae</taxon>
        <taxon>Balaenoptera</taxon>
    </lineage>
</organism>